<dbReference type="AlphaFoldDB" id="A0A062Y2B9"/>
<dbReference type="PANTHER" id="PTHR31760:SF0">
    <property type="entry name" value="S-ADENOSYL-L-METHIONINE-DEPENDENT METHYLTRANSFERASES SUPERFAMILY PROTEIN"/>
    <property type="match status" value="1"/>
</dbReference>
<comment type="similarity">
    <text evidence="6">Belongs to the methyltransferase superfamily. RNA methyltransferase RsmG family.</text>
</comment>
<dbReference type="EMBL" id="JMFG01000002">
    <property type="protein sequence ID" value="KDA54890.1"/>
    <property type="molecule type" value="Genomic_DNA"/>
</dbReference>
<keyword evidence="4 6" id="KW-0808">Transferase</keyword>
<sequence length="197" mass="21583">MNGSAWRDRLVAAGVSEELAASLALFLELLGRWGEACDLTAELGPESLLRDHVLESLSGAPWLVPGVLLDVGSGAGFPAIPLLLARRDVRGVLLEPRSRRWAFLKEAVRELGLAAEVRRGRLEDGAFSGVENVSVRALAREVWERKAQELLKPGGRFLWWAGPRACLTPPEGLEDVVTCPLPNPERGWLVVWGRCFT</sequence>
<feature type="binding site" evidence="6">
    <location>
        <begin position="122"/>
        <end position="123"/>
    </location>
    <ligand>
        <name>S-adenosyl-L-methionine</name>
        <dbReference type="ChEBI" id="CHEBI:59789"/>
    </ligand>
</feature>
<feature type="binding site" evidence="6">
    <location>
        <position position="77"/>
    </location>
    <ligand>
        <name>S-adenosyl-L-methionine</name>
        <dbReference type="ChEBI" id="CHEBI:59789"/>
    </ligand>
</feature>
<dbReference type="GO" id="GO:0070043">
    <property type="term" value="F:rRNA (guanine-N7-)-methyltransferase activity"/>
    <property type="evidence" value="ECO:0007669"/>
    <property type="project" value="UniProtKB-UniRule"/>
</dbReference>
<dbReference type="HAMAP" id="MF_00074">
    <property type="entry name" value="16SrRNA_methyltr_G"/>
    <property type="match status" value="1"/>
</dbReference>
<evidence type="ECO:0000256" key="1">
    <source>
        <dbReference type="ARBA" id="ARBA00022490"/>
    </source>
</evidence>
<dbReference type="PANTHER" id="PTHR31760">
    <property type="entry name" value="S-ADENOSYL-L-METHIONINE-DEPENDENT METHYLTRANSFERASES SUPERFAMILY PROTEIN"/>
    <property type="match status" value="1"/>
</dbReference>
<dbReference type="Proteomes" id="UP000027284">
    <property type="component" value="Unassembled WGS sequence"/>
</dbReference>
<comment type="caution">
    <text evidence="6">Lacks conserved residue(s) required for the propagation of feature annotation.</text>
</comment>
<feature type="binding site" evidence="6">
    <location>
        <position position="136"/>
    </location>
    <ligand>
        <name>S-adenosyl-L-methionine</name>
        <dbReference type="ChEBI" id="CHEBI:59789"/>
    </ligand>
</feature>
<dbReference type="PIRSF" id="PIRSF003078">
    <property type="entry name" value="GidB"/>
    <property type="match status" value="1"/>
</dbReference>
<evidence type="ECO:0000256" key="2">
    <source>
        <dbReference type="ARBA" id="ARBA00022552"/>
    </source>
</evidence>
<name>A0A062Y2B9_9BACT</name>
<dbReference type="Pfam" id="PF02527">
    <property type="entry name" value="GidB"/>
    <property type="match status" value="1"/>
</dbReference>
<proteinExistence type="inferred from homology"/>
<dbReference type="GO" id="GO:0005829">
    <property type="term" value="C:cytosol"/>
    <property type="evidence" value="ECO:0007669"/>
    <property type="project" value="TreeGrafter"/>
</dbReference>
<comment type="caution">
    <text evidence="7">The sequence shown here is derived from an EMBL/GenBank/DDBJ whole genome shotgun (WGS) entry which is preliminary data.</text>
</comment>
<gene>
    <name evidence="6" type="primary">rsmG</name>
    <name evidence="7" type="ORF">EG19_03570</name>
</gene>
<dbReference type="EC" id="2.1.1.-" evidence="6"/>
<dbReference type="Gene3D" id="3.40.50.150">
    <property type="entry name" value="Vaccinia Virus protein VP39"/>
    <property type="match status" value="1"/>
</dbReference>
<keyword evidence="1 6" id="KW-0963">Cytoplasm</keyword>
<feature type="binding site" evidence="6">
    <location>
        <position position="72"/>
    </location>
    <ligand>
        <name>S-adenosyl-L-methionine</name>
        <dbReference type="ChEBI" id="CHEBI:59789"/>
    </ligand>
</feature>
<accession>A0A062Y2B9</accession>
<dbReference type="InterPro" id="IPR029063">
    <property type="entry name" value="SAM-dependent_MTases_sf"/>
</dbReference>
<dbReference type="CDD" id="cd02440">
    <property type="entry name" value="AdoMet_MTases"/>
    <property type="match status" value="1"/>
</dbReference>
<protein>
    <recommendedName>
        <fullName evidence="6">Ribosomal RNA small subunit methyltransferase G</fullName>
        <ecNumber evidence="6">2.1.1.-</ecNumber>
    </recommendedName>
    <alternativeName>
        <fullName evidence="6">16S rRNA 7-methylguanosine methyltransferase</fullName>
        <shortName evidence="6">16S rRNA m7G methyltransferase</shortName>
    </alternativeName>
</protein>
<dbReference type="RefSeq" id="WP_053334699.1">
    <property type="nucleotide sequence ID" value="NZ_JMFG01000002.1"/>
</dbReference>
<dbReference type="OrthoDB" id="9808773at2"/>
<keyword evidence="2 6" id="KW-0698">rRNA processing</keyword>
<evidence type="ECO:0000256" key="4">
    <source>
        <dbReference type="ARBA" id="ARBA00022679"/>
    </source>
</evidence>
<dbReference type="InterPro" id="IPR003682">
    <property type="entry name" value="rRNA_ssu_MeTfrase_G"/>
</dbReference>
<comment type="subcellular location">
    <subcellularLocation>
        <location evidence="6">Cytoplasm</location>
    </subcellularLocation>
</comment>
<evidence type="ECO:0000256" key="5">
    <source>
        <dbReference type="ARBA" id="ARBA00022691"/>
    </source>
</evidence>
<evidence type="ECO:0000313" key="8">
    <source>
        <dbReference type="Proteomes" id="UP000027284"/>
    </source>
</evidence>
<comment type="function">
    <text evidence="6">Specifically methylates the N7 position of a guanine in 16S rRNA.</text>
</comment>
<evidence type="ECO:0000256" key="3">
    <source>
        <dbReference type="ARBA" id="ARBA00022603"/>
    </source>
</evidence>
<keyword evidence="5 6" id="KW-0949">S-adenosyl-L-methionine</keyword>
<evidence type="ECO:0000256" key="6">
    <source>
        <dbReference type="HAMAP-Rule" id="MF_00074"/>
    </source>
</evidence>
<reference evidence="7 8" key="1">
    <citation type="submission" date="2014-04" db="EMBL/GenBank/DDBJ databases">
        <title>The Genome Sequence of Thermoanaerobaculum aquaticum MP-01, The First Cultivated Group 23 Acidobacterium.</title>
        <authorList>
            <person name="Stamps B.W."/>
            <person name="Losey N.A."/>
            <person name="Lawson P.A."/>
            <person name="Stevenson B.S."/>
        </authorList>
    </citation>
    <scope>NUCLEOTIDE SEQUENCE [LARGE SCALE GENOMIC DNA]</scope>
    <source>
        <strain evidence="7 8">MP-01</strain>
    </source>
</reference>
<evidence type="ECO:0000313" key="7">
    <source>
        <dbReference type="EMBL" id="KDA54890.1"/>
    </source>
</evidence>
<keyword evidence="8" id="KW-1185">Reference proteome</keyword>
<organism evidence="7 8">
    <name type="scientific">Thermoanaerobaculum aquaticum</name>
    <dbReference type="NCBI Taxonomy" id="1312852"/>
    <lineage>
        <taxon>Bacteria</taxon>
        <taxon>Pseudomonadati</taxon>
        <taxon>Acidobacteriota</taxon>
        <taxon>Thermoanaerobaculia</taxon>
        <taxon>Thermoanaerobaculales</taxon>
        <taxon>Thermoanaerobaculaceae</taxon>
        <taxon>Thermoanaerobaculum</taxon>
    </lineage>
</organism>
<dbReference type="STRING" id="1312852.EG19_03570"/>
<dbReference type="SUPFAM" id="SSF53335">
    <property type="entry name" value="S-adenosyl-L-methionine-dependent methyltransferases"/>
    <property type="match status" value="1"/>
</dbReference>
<keyword evidence="3 6" id="KW-0489">Methyltransferase</keyword>